<accession>A0ABT4I801</accession>
<evidence type="ECO:0000256" key="1">
    <source>
        <dbReference type="SAM" id="MobiDB-lite"/>
    </source>
</evidence>
<evidence type="ECO:0000313" key="4">
    <source>
        <dbReference type="Proteomes" id="UP001072034"/>
    </source>
</evidence>
<keyword evidence="2" id="KW-0472">Membrane</keyword>
<name>A0ABT4I801_9ACTO</name>
<organism evidence="3 4">
    <name type="scientific">Actinomyces israelii</name>
    <dbReference type="NCBI Taxonomy" id="1659"/>
    <lineage>
        <taxon>Bacteria</taxon>
        <taxon>Bacillati</taxon>
        <taxon>Actinomycetota</taxon>
        <taxon>Actinomycetes</taxon>
        <taxon>Actinomycetales</taxon>
        <taxon>Actinomycetaceae</taxon>
        <taxon>Actinomyces</taxon>
    </lineage>
</organism>
<gene>
    <name evidence="3" type="ORF">OHJ16_04695</name>
</gene>
<feature type="transmembrane region" description="Helical" evidence="2">
    <location>
        <begin position="93"/>
        <end position="114"/>
    </location>
</feature>
<evidence type="ECO:0000256" key="2">
    <source>
        <dbReference type="SAM" id="Phobius"/>
    </source>
</evidence>
<feature type="compositionally biased region" description="Polar residues" evidence="1">
    <location>
        <begin position="1"/>
        <end position="10"/>
    </location>
</feature>
<keyword evidence="4" id="KW-1185">Reference proteome</keyword>
<feature type="compositionally biased region" description="Low complexity" evidence="1">
    <location>
        <begin position="11"/>
        <end position="24"/>
    </location>
</feature>
<protein>
    <recommendedName>
        <fullName evidence="5">DUF3040 domain-containing protein</fullName>
    </recommendedName>
</protein>
<dbReference type="Proteomes" id="UP001072034">
    <property type="component" value="Unassembled WGS sequence"/>
</dbReference>
<evidence type="ECO:0000313" key="3">
    <source>
        <dbReference type="EMBL" id="MCZ0857340.1"/>
    </source>
</evidence>
<feature type="transmembrane region" description="Helical" evidence="2">
    <location>
        <begin position="68"/>
        <end position="87"/>
    </location>
</feature>
<sequence length="124" mass="12813">MSTDSINSTEGASSLNSPGSPGSPDRAPAGLTDRSPEAPSDPDAVWTAGSLEREPQPHDKRRPIRRSTLTWGLILTALGGLLIAFGVGLHIDLVTTGIVLLAGTGVLVLVAALLPHSRGRSTRS</sequence>
<dbReference type="EMBL" id="JAPTMY010000007">
    <property type="protein sequence ID" value="MCZ0857340.1"/>
    <property type="molecule type" value="Genomic_DNA"/>
</dbReference>
<reference evidence="3" key="1">
    <citation type="submission" date="2022-10" db="EMBL/GenBank/DDBJ databases">
        <title>Genome sequence of Actinomyces israelii ATCC 10048.</title>
        <authorList>
            <person name="Watt R.M."/>
            <person name="Tong W.M."/>
        </authorList>
    </citation>
    <scope>NUCLEOTIDE SEQUENCE</scope>
    <source>
        <strain evidence="3">ATCC 10048</strain>
    </source>
</reference>
<feature type="region of interest" description="Disordered" evidence="1">
    <location>
        <begin position="1"/>
        <end position="64"/>
    </location>
</feature>
<keyword evidence="2" id="KW-0812">Transmembrane</keyword>
<proteinExistence type="predicted"/>
<comment type="caution">
    <text evidence="3">The sequence shown here is derived from an EMBL/GenBank/DDBJ whole genome shotgun (WGS) entry which is preliminary data.</text>
</comment>
<keyword evidence="2" id="KW-1133">Transmembrane helix</keyword>
<dbReference type="RefSeq" id="WP_268916952.1">
    <property type="nucleotide sequence ID" value="NZ_JAPTMY010000007.1"/>
</dbReference>
<evidence type="ECO:0008006" key="5">
    <source>
        <dbReference type="Google" id="ProtNLM"/>
    </source>
</evidence>